<dbReference type="GO" id="GO:0015421">
    <property type="term" value="F:ABC-type oligopeptide transporter activity"/>
    <property type="evidence" value="ECO:0007669"/>
    <property type="project" value="TreeGrafter"/>
</dbReference>
<dbReference type="GO" id="GO:0005524">
    <property type="term" value="F:ATP binding"/>
    <property type="evidence" value="ECO:0007669"/>
    <property type="project" value="UniProtKB-KW"/>
</dbReference>
<dbReference type="PANTHER" id="PTHR43394:SF1">
    <property type="entry name" value="ATP-BINDING CASSETTE SUB-FAMILY B MEMBER 10, MITOCHONDRIAL"/>
    <property type="match status" value="1"/>
</dbReference>
<evidence type="ECO:0000313" key="3">
    <source>
        <dbReference type="Proteomes" id="UP001054945"/>
    </source>
</evidence>
<dbReference type="EMBL" id="BPLR01015910">
    <property type="protein sequence ID" value="GIY79626.1"/>
    <property type="molecule type" value="Genomic_DNA"/>
</dbReference>
<name>A0AAV4W9Z2_CAEEX</name>
<dbReference type="InterPro" id="IPR039421">
    <property type="entry name" value="Type_1_exporter"/>
</dbReference>
<dbReference type="AlphaFoldDB" id="A0AAV4W9Z2"/>
<feature type="domain" description="ABC transporter" evidence="1">
    <location>
        <begin position="21"/>
        <end position="71"/>
    </location>
</feature>
<reference evidence="2 3" key="1">
    <citation type="submission" date="2021-06" db="EMBL/GenBank/DDBJ databases">
        <title>Caerostris extrusa draft genome.</title>
        <authorList>
            <person name="Kono N."/>
            <person name="Arakawa K."/>
        </authorList>
    </citation>
    <scope>NUCLEOTIDE SEQUENCE [LARGE SCALE GENOMIC DNA]</scope>
</reference>
<dbReference type="SUPFAM" id="SSF52540">
    <property type="entry name" value="P-loop containing nucleoside triphosphate hydrolases"/>
    <property type="match status" value="1"/>
</dbReference>
<dbReference type="PANTHER" id="PTHR43394">
    <property type="entry name" value="ATP-DEPENDENT PERMEASE MDL1, MITOCHONDRIAL"/>
    <property type="match status" value="1"/>
</dbReference>
<organism evidence="2 3">
    <name type="scientific">Caerostris extrusa</name>
    <name type="common">Bark spider</name>
    <name type="synonym">Caerostris bankana</name>
    <dbReference type="NCBI Taxonomy" id="172846"/>
    <lineage>
        <taxon>Eukaryota</taxon>
        <taxon>Metazoa</taxon>
        <taxon>Ecdysozoa</taxon>
        <taxon>Arthropoda</taxon>
        <taxon>Chelicerata</taxon>
        <taxon>Arachnida</taxon>
        <taxon>Araneae</taxon>
        <taxon>Araneomorphae</taxon>
        <taxon>Entelegynae</taxon>
        <taxon>Araneoidea</taxon>
        <taxon>Araneidae</taxon>
        <taxon>Caerostris</taxon>
    </lineage>
</organism>
<sequence>MYGTDIQNEVSNEALEDVLHKANALEFIQRFPKGLDTVVGERGVMLSGGQRQRIAIARALLKILILDEATSALDAESEFLIQNALEQLMDGRTVIILHIGFLLSRKLMKLLY</sequence>
<dbReference type="Proteomes" id="UP001054945">
    <property type="component" value="Unassembled WGS sequence"/>
</dbReference>
<keyword evidence="2" id="KW-0067">ATP-binding</keyword>
<gene>
    <name evidence="2" type="primary">ABCB10</name>
    <name evidence="2" type="ORF">CEXT_563421</name>
</gene>
<comment type="caution">
    <text evidence="2">The sequence shown here is derived from an EMBL/GenBank/DDBJ whole genome shotgun (WGS) entry which is preliminary data.</text>
</comment>
<keyword evidence="3" id="KW-1185">Reference proteome</keyword>
<evidence type="ECO:0000313" key="2">
    <source>
        <dbReference type="EMBL" id="GIY79626.1"/>
    </source>
</evidence>
<protein>
    <submittedName>
        <fullName evidence="2">ATP-binding cassette sub-family B member 10, mitochondrial</fullName>
    </submittedName>
</protein>
<dbReference type="InterPro" id="IPR027417">
    <property type="entry name" value="P-loop_NTPase"/>
</dbReference>
<dbReference type="GO" id="GO:0090374">
    <property type="term" value="P:oligopeptide export from mitochondrion"/>
    <property type="evidence" value="ECO:0007669"/>
    <property type="project" value="TreeGrafter"/>
</dbReference>
<evidence type="ECO:0000259" key="1">
    <source>
        <dbReference type="Pfam" id="PF00005"/>
    </source>
</evidence>
<dbReference type="GO" id="GO:0005743">
    <property type="term" value="C:mitochondrial inner membrane"/>
    <property type="evidence" value="ECO:0007669"/>
    <property type="project" value="TreeGrafter"/>
</dbReference>
<dbReference type="GO" id="GO:0016887">
    <property type="term" value="F:ATP hydrolysis activity"/>
    <property type="evidence" value="ECO:0007669"/>
    <property type="project" value="InterPro"/>
</dbReference>
<dbReference type="Pfam" id="PF00005">
    <property type="entry name" value="ABC_tran"/>
    <property type="match status" value="1"/>
</dbReference>
<proteinExistence type="predicted"/>
<accession>A0AAV4W9Z2</accession>
<keyword evidence="2" id="KW-0547">Nucleotide-binding</keyword>
<dbReference type="InterPro" id="IPR003439">
    <property type="entry name" value="ABC_transporter-like_ATP-bd"/>
</dbReference>
<dbReference type="Gene3D" id="3.40.50.300">
    <property type="entry name" value="P-loop containing nucleotide triphosphate hydrolases"/>
    <property type="match status" value="1"/>
</dbReference>